<dbReference type="AlphaFoldDB" id="A0A2M8PDH2"/>
<feature type="region of interest" description="Disordered" evidence="1">
    <location>
        <begin position="762"/>
        <end position="841"/>
    </location>
</feature>
<gene>
    <name evidence="2" type="ORF">CUN49_09915</name>
</gene>
<sequence>MASKNALWLCLCLSLALWLGFALRGSKPVIAQQPPTAAPTSAPPEVPEVPLNGLFERTLPIFGEYSDPTDTRQIAVTVRFTAPDGSLFDLPAFWMQPQEVTCDETCAVETFTPIGAPAWAVRFRPTQVGEWLYTVEARTPETTRIVTAGRLRVTPSEERGTIQIGRNGRYFSRANGEPFFPVGLNLAWSWEGNGNTRGYIEWLERLARSGGNYARLYVDVPWFIGFGWHTPAGSMAAAQSSAWRLDSILRAAEAHGIALQLVLLWHQGWTTYSDPPYNAPATPARPNTNADWALNPHNVRRGGAFPTATSFFATEDGRRVFRDRLRYMIARWSHSASLFAWELTDQLDRLTPANTAIAVEWASEMIAYLRQNDPYRHLITIGTRENANLALVRDLPVDFIQARYYQRLPSETPPDQLIGTLNALRPLLAEHTRPLLLSEFSLSPWFEPTEADPEGLHVRTALWASALSGASGAGSSWWWDTYLLPRGLLDQLAPLRRFVENIPWDTADLRPTSLALSAEPPLTYAPLRVSGYNAQLGSETPPELVFRLSAEGAAPPLSLASAYLYGTRFNAQLSRPQQYLIAPPVETTLRINILRSGDRGGARLVVLNDGLLAAELILPPNSPPLALSVPLKAGEQLITLDNLGEDYLQLDSLQLADYVPPLRFVALADRNGGILLSFFQHQDYTWQNRANLAQIVPIQATFSAQHMPSGMYRVEFWDVFSGDVLGVEDVFVNGTVDGTLRVALPPIASMLAVRAIRYAEPSDRRTPTPTFTPTERTTPSFTPSATLTLSATATPSPTFTPSATPSPTLTPTFGILISTPTPTQPESLEVAPSTPLPSATP</sequence>
<evidence type="ECO:0000256" key="1">
    <source>
        <dbReference type="SAM" id="MobiDB-lite"/>
    </source>
</evidence>
<dbReference type="Gene3D" id="3.20.20.80">
    <property type="entry name" value="Glycosidases"/>
    <property type="match status" value="1"/>
</dbReference>
<proteinExistence type="predicted"/>
<accession>A0A2M8PDH2</accession>
<reference evidence="2 3" key="1">
    <citation type="submission" date="2017-11" db="EMBL/GenBank/DDBJ databases">
        <title>Evolution of Phototrophy in the Chloroflexi Phylum Driven by Horizontal Gene Transfer.</title>
        <authorList>
            <person name="Ward L.M."/>
            <person name="Hemp J."/>
            <person name="Shih P.M."/>
            <person name="Mcglynn S.E."/>
            <person name="Fischer W."/>
        </authorList>
    </citation>
    <scope>NUCLEOTIDE SEQUENCE [LARGE SCALE GENOMIC DNA]</scope>
    <source>
        <strain evidence="2">JP3_13</strain>
    </source>
</reference>
<organism evidence="2 3">
    <name type="scientific">Candidatus Thermofonsia Clade 1 bacterium</name>
    <dbReference type="NCBI Taxonomy" id="2364210"/>
    <lineage>
        <taxon>Bacteria</taxon>
        <taxon>Bacillati</taxon>
        <taxon>Chloroflexota</taxon>
        <taxon>Candidatus Thermofontia</taxon>
        <taxon>Candidatus Thermofonsia Clade 1</taxon>
    </lineage>
</organism>
<dbReference type="Proteomes" id="UP000229681">
    <property type="component" value="Unassembled WGS sequence"/>
</dbReference>
<protein>
    <submittedName>
        <fullName evidence="2">Uncharacterized protein</fullName>
    </submittedName>
</protein>
<dbReference type="SUPFAM" id="SSF51445">
    <property type="entry name" value="(Trans)glycosidases"/>
    <property type="match status" value="1"/>
</dbReference>
<feature type="compositionally biased region" description="Low complexity" evidence="1">
    <location>
        <begin position="767"/>
        <end position="813"/>
    </location>
</feature>
<dbReference type="InterPro" id="IPR013783">
    <property type="entry name" value="Ig-like_fold"/>
</dbReference>
<evidence type="ECO:0000313" key="3">
    <source>
        <dbReference type="Proteomes" id="UP000229681"/>
    </source>
</evidence>
<comment type="caution">
    <text evidence="2">The sequence shown here is derived from an EMBL/GenBank/DDBJ whole genome shotgun (WGS) entry which is preliminary data.</text>
</comment>
<evidence type="ECO:0000313" key="2">
    <source>
        <dbReference type="EMBL" id="PJF35570.1"/>
    </source>
</evidence>
<dbReference type="Gene3D" id="2.60.40.10">
    <property type="entry name" value="Immunoglobulins"/>
    <property type="match status" value="1"/>
</dbReference>
<dbReference type="EMBL" id="PGTM01000137">
    <property type="protein sequence ID" value="PJF35570.1"/>
    <property type="molecule type" value="Genomic_DNA"/>
</dbReference>
<name>A0A2M8PDH2_9CHLR</name>
<dbReference type="InterPro" id="IPR017853">
    <property type="entry name" value="GH"/>
</dbReference>